<accession>A0A147IQ75</accession>
<name>A0A147IQ75_9SPHN</name>
<dbReference type="AlphaFoldDB" id="A0A147IQ75"/>
<protein>
    <submittedName>
        <fullName evidence="2">Tat pathway signal protein</fullName>
    </submittedName>
</protein>
<evidence type="ECO:0000256" key="1">
    <source>
        <dbReference type="SAM" id="SignalP"/>
    </source>
</evidence>
<organism evidence="2 3">
    <name type="scientific">Sphingomonas yabuuchiae</name>
    <dbReference type="NCBI Taxonomy" id="172044"/>
    <lineage>
        <taxon>Bacteria</taxon>
        <taxon>Pseudomonadati</taxon>
        <taxon>Pseudomonadota</taxon>
        <taxon>Alphaproteobacteria</taxon>
        <taxon>Sphingomonadales</taxon>
        <taxon>Sphingomonadaceae</taxon>
        <taxon>Sphingomonas</taxon>
    </lineage>
</organism>
<comment type="caution">
    <text evidence="2">The sequence shown here is derived from an EMBL/GenBank/DDBJ whole genome shotgun (WGS) entry which is preliminary data.</text>
</comment>
<feature type="signal peptide" evidence="1">
    <location>
        <begin position="1"/>
        <end position="23"/>
    </location>
</feature>
<proteinExistence type="predicted"/>
<sequence>MQRRQFLASASFVAAAAATPSWAKVSPGKGARDAELRAMLDRFFYARLEDSPEQATSLGLDTGPRAGLKARLSDASRAGEMRQFARARQERAQLATIPRDALGEGARLDYDILAYSLDRVIAGERFPYGASAGRYAPYVLSQLSGAYRDVPDFLGSQHRVANAADADAYVARVEAFGPAIDAETERQREDAAKGVFAPDYILDTTLKQLAAVRDKPAEATGPAVDLTAKLKAANLPPERAQAVARLMTERVFPALDRQRALVTELRGRAVHDAGVWRLPDGEAYYTAAAAAATTTEMTGDDIHRLGLAQVAEIGARIDTILKAQGMAQGSVGERLVALNKRPDQLFPNTDPGREALLEQLRAQVAAMTRRLPEQFAVLPRAPVEIRRVPEAIQAGAPGGYYQSASLDGSRPAIYFINLRDTFDRPKFGLATLTYHEAVPGHHLQVMSALESQDIPLIRRRGFYSGYSEGWALYSEQLADEMGMYEGNPLGQVGYLQSLLFRATRLVVDSGMHAKRWSREKATDYLIATTGIARGRSQGEIDRYTVWPGQACSYKIGHTVWTRLRDEAKAKAGTKWDPKAFHRVLTLGAMPLDVLERVVRERMV</sequence>
<feature type="chain" id="PRO_5007548790" evidence="1">
    <location>
        <begin position="24"/>
        <end position="603"/>
    </location>
</feature>
<dbReference type="InterPro" id="IPR010281">
    <property type="entry name" value="DUF885"/>
</dbReference>
<dbReference type="PANTHER" id="PTHR33361:SF2">
    <property type="entry name" value="DUF885 DOMAIN-CONTAINING PROTEIN"/>
    <property type="match status" value="1"/>
</dbReference>
<dbReference type="Pfam" id="PF05960">
    <property type="entry name" value="DUF885"/>
    <property type="match status" value="1"/>
</dbReference>
<dbReference type="OrthoDB" id="9763405at2"/>
<dbReference type="EMBL" id="LDTF01000062">
    <property type="protein sequence ID" value="KTT97455.1"/>
    <property type="molecule type" value="Genomic_DNA"/>
</dbReference>
<dbReference type="RefSeq" id="WP_058745838.1">
    <property type="nucleotide sequence ID" value="NZ_LDTF01000062.1"/>
</dbReference>
<dbReference type="PATRIC" id="fig|172044.3.peg.2290"/>
<gene>
    <name evidence="2" type="ORF">NS355_11470</name>
</gene>
<keyword evidence="1" id="KW-0732">Signal</keyword>
<evidence type="ECO:0000313" key="2">
    <source>
        <dbReference type="EMBL" id="KTT97455.1"/>
    </source>
</evidence>
<dbReference type="PANTHER" id="PTHR33361">
    <property type="entry name" value="GLR0591 PROTEIN"/>
    <property type="match status" value="1"/>
</dbReference>
<evidence type="ECO:0000313" key="3">
    <source>
        <dbReference type="Proteomes" id="UP000073923"/>
    </source>
</evidence>
<dbReference type="Proteomes" id="UP000073923">
    <property type="component" value="Unassembled WGS sequence"/>
</dbReference>
<reference evidence="2 3" key="1">
    <citation type="journal article" date="2016" name="Front. Microbiol.">
        <title>Genomic Resource of Rice Seed Associated Bacteria.</title>
        <authorList>
            <person name="Midha S."/>
            <person name="Bansal K."/>
            <person name="Sharma S."/>
            <person name="Kumar N."/>
            <person name="Patil P.P."/>
            <person name="Chaudhry V."/>
            <person name="Patil P.B."/>
        </authorList>
    </citation>
    <scope>NUCLEOTIDE SEQUENCE [LARGE SCALE GENOMIC DNA]</scope>
    <source>
        <strain evidence="2 3">NS355</strain>
    </source>
</reference>